<evidence type="ECO:0000313" key="2">
    <source>
        <dbReference type="EMBL" id="TRY72526.1"/>
    </source>
</evidence>
<name>A0A553P4A6_TIGCA</name>
<gene>
    <name evidence="2" type="ORF">TCAL_06723</name>
</gene>
<dbReference type="Gene3D" id="3.10.100.10">
    <property type="entry name" value="Mannose-Binding Protein A, subunit A"/>
    <property type="match status" value="1"/>
</dbReference>
<evidence type="ECO:0000256" key="1">
    <source>
        <dbReference type="SAM" id="SignalP"/>
    </source>
</evidence>
<feature type="signal peptide" evidence="1">
    <location>
        <begin position="1"/>
        <end position="23"/>
    </location>
</feature>
<dbReference type="AlphaFoldDB" id="A0A553P4A6"/>
<dbReference type="SUPFAM" id="SSF49785">
    <property type="entry name" value="Galactose-binding domain-like"/>
    <property type="match status" value="1"/>
</dbReference>
<protein>
    <recommendedName>
        <fullName evidence="4">C-type lectin domain-containing protein</fullName>
    </recommendedName>
</protein>
<dbReference type="Gene3D" id="2.60.120.260">
    <property type="entry name" value="Galactose-binding domain-like"/>
    <property type="match status" value="1"/>
</dbReference>
<proteinExistence type="predicted"/>
<keyword evidence="1" id="KW-0732">Signal</keyword>
<dbReference type="InterPro" id="IPR016187">
    <property type="entry name" value="CTDL_fold"/>
</dbReference>
<comment type="caution">
    <text evidence="2">The sequence shown here is derived from an EMBL/GenBank/DDBJ whole genome shotgun (WGS) entry which is preliminary data.</text>
</comment>
<keyword evidence="3" id="KW-1185">Reference proteome</keyword>
<evidence type="ECO:0008006" key="4">
    <source>
        <dbReference type="Google" id="ProtNLM"/>
    </source>
</evidence>
<organism evidence="2 3">
    <name type="scientific">Tigriopus californicus</name>
    <name type="common">Marine copepod</name>
    <dbReference type="NCBI Taxonomy" id="6832"/>
    <lineage>
        <taxon>Eukaryota</taxon>
        <taxon>Metazoa</taxon>
        <taxon>Ecdysozoa</taxon>
        <taxon>Arthropoda</taxon>
        <taxon>Crustacea</taxon>
        <taxon>Multicrustacea</taxon>
        <taxon>Hexanauplia</taxon>
        <taxon>Copepoda</taxon>
        <taxon>Harpacticoida</taxon>
        <taxon>Harpacticidae</taxon>
        <taxon>Tigriopus</taxon>
    </lineage>
</organism>
<feature type="chain" id="PRO_5022047423" description="C-type lectin domain-containing protein" evidence="1">
    <location>
        <begin position="24"/>
        <end position="434"/>
    </location>
</feature>
<sequence>MTRLQAFILVVTLILSFMEHAQGFQSCVEPPNNRDNSREIELQLHCALECEVISNCSSYLFKDWDLYQNHSQTGSNEFPGNCVLLTEFEDNLQYALQSTGSYRLYLKTTYKQSIMFIRFHPKNFEVEHFANWFGYNITLQDPVLNQTLFFKLVDTPLSYDQAERTCAKESGSFPIAYNDAIKQALLTTFGLNQTPLGLRILQNSNAVKESVWSNGHIHWGDSLGSSCADYQHWTQTDWDNNHFVVMDDQGILQPGISNATIFSHFICQFMGLNSMVGGRVATKATDGSYVENDSEHLVDNRWNLNPRFNQWVSGDNSDGNMWLALDFAQSFVVKMMRVQASPSAEAADLVNLKFFVGYNKGDFPQEGTVLNLDDRFGFCGQSAYDLRANNGEILGFTCNHWYIGKFVAVTNGAPQIMAISEVAVFGLPYRGMKV</sequence>
<evidence type="ECO:0000313" key="3">
    <source>
        <dbReference type="Proteomes" id="UP000318571"/>
    </source>
</evidence>
<dbReference type="SUPFAM" id="SSF56436">
    <property type="entry name" value="C-type lectin-like"/>
    <property type="match status" value="1"/>
</dbReference>
<dbReference type="Proteomes" id="UP000318571">
    <property type="component" value="Chromosome 7"/>
</dbReference>
<accession>A0A553P4A6</accession>
<dbReference type="EMBL" id="VCGU01000008">
    <property type="protein sequence ID" value="TRY72526.1"/>
    <property type="molecule type" value="Genomic_DNA"/>
</dbReference>
<dbReference type="InterPro" id="IPR008979">
    <property type="entry name" value="Galactose-bd-like_sf"/>
</dbReference>
<dbReference type="InterPro" id="IPR016186">
    <property type="entry name" value="C-type_lectin-like/link_sf"/>
</dbReference>
<reference evidence="2 3" key="1">
    <citation type="journal article" date="2018" name="Nat. Ecol. Evol.">
        <title>Genomic signatures of mitonuclear coevolution across populations of Tigriopus californicus.</title>
        <authorList>
            <person name="Barreto F.S."/>
            <person name="Watson E.T."/>
            <person name="Lima T.G."/>
            <person name="Willett C.S."/>
            <person name="Edmands S."/>
            <person name="Li W."/>
            <person name="Burton R.S."/>
        </authorList>
    </citation>
    <scope>NUCLEOTIDE SEQUENCE [LARGE SCALE GENOMIC DNA]</scope>
    <source>
        <strain evidence="2 3">San Diego</strain>
    </source>
</reference>